<dbReference type="CDD" id="cd06170">
    <property type="entry name" value="LuxR_C_like"/>
    <property type="match status" value="1"/>
</dbReference>
<dbReference type="STRING" id="1912961.BU204_11175"/>
<keyword evidence="2" id="KW-0238">DNA-binding</keyword>
<dbReference type="GO" id="GO:0006355">
    <property type="term" value="P:regulation of DNA-templated transcription"/>
    <property type="evidence" value="ECO:0007669"/>
    <property type="project" value="InterPro"/>
</dbReference>
<dbReference type="PANTHER" id="PTHR44688">
    <property type="entry name" value="DNA-BINDING TRANSCRIPTIONAL ACTIVATOR DEVR_DOSR"/>
    <property type="match status" value="1"/>
</dbReference>
<evidence type="ECO:0000256" key="2">
    <source>
        <dbReference type="ARBA" id="ARBA00023125"/>
    </source>
</evidence>
<comment type="caution">
    <text evidence="5">The sequence shown here is derived from an EMBL/GenBank/DDBJ whole genome shotgun (WGS) entry which is preliminary data.</text>
</comment>
<keyword evidence="1" id="KW-0805">Transcription regulation</keyword>
<dbReference type="SUPFAM" id="SSF46894">
    <property type="entry name" value="C-terminal effector domain of the bipartite response regulators"/>
    <property type="match status" value="1"/>
</dbReference>
<dbReference type="PROSITE" id="PS00622">
    <property type="entry name" value="HTH_LUXR_1"/>
    <property type="match status" value="1"/>
</dbReference>
<organism evidence="5 6">
    <name type="scientific">Actinophytocola xanthii</name>
    <dbReference type="NCBI Taxonomy" id="1912961"/>
    <lineage>
        <taxon>Bacteria</taxon>
        <taxon>Bacillati</taxon>
        <taxon>Actinomycetota</taxon>
        <taxon>Actinomycetes</taxon>
        <taxon>Pseudonocardiales</taxon>
        <taxon>Pseudonocardiaceae</taxon>
    </lineage>
</organism>
<dbReference type="PRINTS" id="PR00038">
    <property type="entry name" value="HTHLUXR"/>
</dbReference>
<proteinExistence type="predicted"/>
<dbReference type="SUPFAM" id="SSF52540">
    <property type="entry name" value="P-loop containing nucleoside triphosphate hydrolases"/>
    <property type="match status" value="1"/>
</dbReference>
<evidence type="ECO:0000313" key="6">
    <source>
        <dbReference type="Proteomes" id="UP000185596"/>
    </source>
</evidence>
<dbReference type="PROSITE" id="PS50043">
    <property type="entry name" value="HTH_LUXR_2"/>
    <property type="match status" value="1"/>
</dbReference>
<gene>
    <name evidence="5" type="ORF">BU204_11175</name>
</gene>
<dbReference type="InterPro" id="IPR016032">
    <property type="entry name" value="Sig_transdc_resp-reg_C-effctor"/>
</dbReference>
<dbReference type="Gene3D" id="1.10.10.10">
    <property type="entry name" value="Winged helix-like DNA-binding domain superfamily/Winged helix DNA-binding domain"/>
    <property type="match status" value="1"/>
</dbReference>
<sequence>MFDRSAAEHVAAAAADQRPGAHVAIVAPGGYGKTALLHHLGNAIGEVTGIPPVTALPPFDRFVDGVLLVDDAHQLDDADLRELRRLATSPDVRLVVAARPWPRRGALAEVLDLTQDQFLPAPLDRDQVRAVLPARLRSERHVEFVHAQTGGVPAFVDRLGRALDPDAELEVPTAAVAEFRRELAGLDEGVLRFLLAAEAGVGLNLDLLVDFLETREVVEVVEAARATGLVGTAGSLLPIAQRAIRVLVPVERRAWIRQRLAELQLARGGQVLPLMRPLVNTGIGGDGAAAAFEAAAAEALPGDPALAARLYAAAITAGRPPVAVAARRAEALALAGDLDGALRLADQVITLEQAPHRTLAATVAAAALAHRGQLGRSAQLYRWAGARHFAVLGSVGVGELAEPADDDGPPTSLSSAISLMAQGLHASVAGTPTTALSKLVRAAATLEPVGRGVLLPDSPAALGALLALHYGELGTATSLLERAIAAGTGGAPLAVRHRLLLAWIAMVRGELPKAGEIVAAARRARSALEPRDWLFAVGIELGVARRAGDAATLGRAWLQAGEAILRHPVDLFTFLPLGELTMAAARLRDESRLAAHLAEARVLLAGLGEPPLWAMPLWWGGLHAAITAGQQEAAEEHAGAIAAAAARDEQFGTIAAAAGCWLDVTAGKVDADAVENAAQGLHGAGLTWDAARLAGRAATRTTDRAAMVRLLDCARMIQGKPVSNRRVSTAELGVKGEEQPPEVSLSDRELQVAELVVSGLTYKDVGDRLFISAKTVEHHVARMRQRLGASSRSELLSQLRTLVGSAGARD</sequence>
<keyword evidence="3" id="KW-0804">Transcription</keyword>
<dbReference type="PANTHER" id="PTHR44688:SF16">
    <property type="entry name" value="DNA-BINDING TRANSCRIPTIONAL ACTIVATOR DEVR_DOSR"/>
    <property type="match status" value="1"/>
</dbReference>
<dbReference type="InterPro" id="IPR000792">
    <property type="entry name" value="Tscrpt_reg_LuxR_C"/>
</dbReference>
<dbReference type="Pfam" id="PF00196">
    <property type="entry name" value="GerE"/>
    <property type="match status" value="1"/>
</dbReference>
<feature type="domain" description="HTH luxR-type" evidence="4">
    <location>
        <begin position="738"/>
        <end position="803"/>
    </location>
</feature>
<evidence type="ECO:0000256" key="1">
    <source>
        <dbReference type="ARBA" id="ARBA00023015"/>
    </source>
</evidence>
<dbReference type="GO" id="GO:0003677">
    <property type="term" value="F:DNA binding"/>
    <property type="evidence" value="ECO:0007669"/>
    <property type="project" value="UniProtKB-KW"/>
</dbReference>
<dbReference type="InterPro" id="IPR027417">
    <property type="entry name" value="P-loop_NTPase"/>
</dbReference>
<dbReference type="SMART" id="SM00421">
    <property type="entry name" value="HTH_LUXR"/>
    <property type="match status" value="1"/>
</dbReference>
<dbReference type="Proteomes" id="UP000185596">
    <property type="component" value="Unassembled WGS sequence"/>
</dbReference>
<dbReference type="EMBL" id="MSIE01000016">
    <property type="protein sequence ID" value="OLF17562.1"/>
    <property type="molecule type" value="Genomic_DNA"/>
</dbReference>
<dbReference type="AlphaFoldDB" id="A0A1Q8CT71"/>
<accession>A0A1Q8CT71</accession>
<dbReference type="InterPro" id="IPR036388">
    <property type="entry name" value="WH-like_DNA-bd_sf"/>
</dbReference>
<protein>
    <submittedName>
        <fullName evidence="5">Helix-turn-helix transcriptional regulator</fullName>
    </submittedName>
</protein>
<keyword evidence="6" id="KW-1185">Reference proteome</keyword>
<evidence type="ECO:0000256" key="3">
    <source>
        <dbReference type="ARBA" id="ARBA00023163"/>
    </source>
</evidence>
<evidence type="ECO:0000259" key="4">
    <source>
        <dbReference type="PROSITE" id="PS50043"/>
    </source>
</evidence>
<name>A0A1Q8CT71_9PSEU</name>
<reference evidence="5 6" key="1">
    <citation type="submission" date="2016-12" db="EMBL/GenBank/DDBJ databases">
        <title>The draft genome sequence of Actinophytocola sp. 11-183.</title>
        <authorList>
            <person name="Wang W."/>
            <person name="Yuan L."/>
        </authorList>
    </citation>
    <scope>NUCLEOTIDE SEQUENCE [LARGE SCALE GENOMIC DNA]</scope>
    <source>
        <strain evidence="5 6">11-183</strain>
    </source>
</reference>
<evidence type="ECO:0000313" key="5">
    <source>
        <dbReference type="EMBL" id="OLF17562.1"/>
    </source>
</evidence>